<accession>A0A8S9ILZ8</accession>
<proteinExistence type="predicted"/>
<dbReference type="AlphaFoldDB" id="A0A8S9ILZ8"/>
<evidence type="ECO:0000256" key="1">
    <source>
        <dbReference type="SAM" id="MobiDB-lite"/>
    </source>
</evidence>
<dbReference type="EMBL" id="QGKY02001015">
    <property type="protein sequence ID" value="KAF2570859.1"/>
    <property type="molecule type" value="Genomic_DNA"/>
</dbReference>
<reference evidence="2" key="1">
    <citation type="submission" date="2019-12" db="EMBL/GenBank/DDBJ databases">
        <title>Genome sequencing and annotation of Brassica cretica.</title>
        <authorList>
            <person name="Studholme D.J."/>
            <person name="Sarris P.F."/>
        </authorList>
    </citation>
    <scope>NUCLEOTIDE SEQUENCE</scope>
    <source>
        <strain evidence="2">PFS-102/07</strain>
        <tissue evidence="2">Leaf</tissue>
    </source>
</reference>
<organism evidence="2">
    <name type="scientific">Brassica cretica</name>
    <name type="common">Mustard</name>
    <dbReference type="NCBI Taxonomy" id="69181"/>
    <lineage>
        <taxon>Eukaryota</taxon>
        <taxon>Viridiplantae</taxon>
        <taxon>Streptophyta</taxon>
        <taxon>Embryophyta</taxon>
        <taxon>Tracheophyta</taxon>
        <taxon>Spermatophyta</taxon>
        <taxon>Magnoliopsida</taxon>
        <taxon>eudicotyledons</taxon>
        <taxon>Gunneridae</taxon>
        <taxon>Pentapetalae</taxon>
        <taxon>rosids</taxon>
        <taxon>malvids</taxon>
        <taxon>Brassicales</taxon>
        <taxon>Brassicaceae</taxon>
        <taxon>Brassiceae</taxon>
        <taxon>Brassica</taxon>
    </lineage>
</organism>
<name>A0A8S9ILZ8_BRACR</name>
<feature type="compositionally biased region" description="Basic and acidic residues" evidence="1">
    <location>
        <begin position="1"/>
        <end position="19"/>
    </location>
</feature>
<evidence type="ECO:0000313" key="2">
    <source>
        <dbReference type="EMBL" id="KAF2570859.1"/>
    </source>
</evidence>
<comment type="caution">
    <text evidence="2">The sequence shown here is derived from an EMBL/GenBank/DDBJ whole genome shotgun (WGS) entry which is preliminary data.</text>
</comment>
<sequence>MSKEVRERRIQNRAKDAELLRGQSKRHGQGRECEHEIEKIRSLVKVPQAISRVETEGGKSCVTELTGGRGVIGDAVRERRIQNRAKDAELLRGQSKRHGQGRECEHEIEKIRSLVVMENPPPRH</sequence>
<feature type="region of interest" description="Disordered" evidence="1">
    <location>
        <begin position="1"/>
        <end position="34"/>
    </location>
</feature>
<protein>
    <submittedName>
        <fullName evidence="2">Uncharacterized protein</fullName>
    </submittedName>
</protein>
<gene>
    <name evidence="2" type="ORF">F2Q70_00000469</name>
</gene>